<dbReference type="EMBL" id="PVWJ01000113">
    <property type="protein sequence ID" value="PSB01352.1"/>
    <property type="molecule type" value="Genomic_DNA"/>
</dbReference>
<dbReference type="OrthoDB" id="9788889at2"/>
<reference evidence="2 3" key="2">
    <citation type="submission" date="2018-03" db="EMBL/GenBank/DDBJ databases">
        <title>The ancient ancestry and fast evolution of plastids.</title>
        <authorList>
            <person name="Moore K.R."/>
            <person name="Magnabosco C."/>
            <person name="Momper L."/>
            <person name="Gold D.A."/>
            <person name="Bosak T."/>
            <person name="Fournier G.P."/>
        </authorList>
    </citation>
    <scope>NUCLEOTIDE SEQUENCE [LARGE SCALE GENOMIC DNA]</scope>
    <source>
        <strain evidence="2 3">CCAP 1448/3</strain>
    </source>
</reference>
<feature type="domain" description="Pyridoxamine 5'-phosphate oxidase N-terminal" evidence="1">
    <location>
        <begin position="25"/>
        <end position="152"/>
    </location>
</feature>
<sequence>MEIATATNGWVNTANSQNADVIRQAQGIIANNIYCTLSTCSVDGIPWVSPLFFAFDDNLNIYWSSAIASQHSQNLYSNNGRAAISIFNTTFPEGSPEGLYFSGVASELDGDDTEFGLQLLKPRARNPINRTAVDYLNDSPRRMYRFEPKEAWVTGERISVSNQLVDTRVCLSLIDLKI</sequence>
<organism evidence="2 3">
    <name type="scientific">Merismopedia glauca CCAP 1448/3</name>
    <dbReference type="NCBI Taxonomy" id="1296344"/>
    <lineage>
        <taxon>Bacteria</taxon>
        <taxon>Bacillati</taxon>
        <taxon>Cyanobacteriota</taxon>
        <taxon>Cyanophyceae</taxon>
        <taxon>Synechococcales</taxon>
        <taxon>Merismopediaceae</taxon>
        <taxon>Merismopedia</taxon>
    </lineage>
</organism>
<gene>
    <name evidence="2" type="ORF">C7B64_18800</name>
</gene>
<comment type="caution">
    <text evidence="2">The sequence shown here is derived from an EMBL/GenBank/DDBJ whole genome shotgun (WGS) entry which is preliminary data.</text>
</comment>
<dbReference type="InterPro" id="IPR012349">
    <property type="entry name" value="Split_barrel_FMN-bd"/>
</dbReference>
<dbReference type="Pfam" id="PF01243">
    <property type="entry name" value="PNPOx_N"/>
    <property type="match status" value="1"/>
</dbReference>
<dbReference type="AlphaFoldDB" id="A0A2T1BZD3"/>
<dbReference type="SUPFAM" id="SSF50475">
    <property type="entry name" value="FMN-binding split barrel"/>
    <property type="match status" value="1"/>
</dbReference>
<dbReference type="InterPro" id="IPR011576">
    <property type="entry name" value="Pyridox_Oxase_N"/>
</dbReference>
<evidence type="ECO:0000259" key="1">
    <source>
        <dbReference type="Pfam" id="PF01243"/>
    </source>
</evidence>
<evidence type="ECO:0000313" key="3">
    <source>
        <dbReference type="Proteomes" id="UP000238762"/>
    </source>
</evidence>
<evidence type="ECO:0000313" key="2">
    <source>
        <dbReference type="EMBL" id="PSB01352.1"/>
    </source>
</evidence>
<dbReference type="RefSeq" id="WP_106290230.1">
    <property type="nucleotide sequence ID" value="NZ_CAWNTC010000145.1"/>
</dbReference>
<proteinExistence type="predicted"/>
<accession>A0A2T1BZD3</accession>
<keyword evidence="3" id="KW-1185">Reference proteome</keyword>
<reference evidence="2 3" key="1">
    <citation type="submission" date="2018-02" db="EMBL/GenBank/DDBJ databases">
        <authorList>
            <person name="Cohen D.B."/>
            <person name="Kent A.D."/>
        </authorList>
    </citation>
    <scope>NUCLEOTIDE SEQUENCE [LARGE SCALE GENOMIC DNA]</scope>
    <source>
        <strain evidence="2 3">CCAP 1448/3</strain>
    </source>
</reference>
<name>A0A2T1BZD3_9CYAN</name>
<dbReference type="Gene3D" id="2.30.110.10">
    <property type="entry name" value="Electron Transport, Fmn-binding Protein, Chain A"/>
    <property type="match status" value="1"/>
</dbReference>
<dbReference type="Proteomes" id="UP000238762">
    <property type="component" value="Unassembled WGS sequence"/>
</dbReference>
<protein>
    <submittedName>
        <fullName evidence="2">Pyridoxamine 5'-phosphate oxidase</fullName>
    </submittedName>
</protein>